<dbReference type="SUPFAM" id="SSF88946">
    <property type="entry name" value="Sigma2 domain of RNA polymerase sigma factors"/>
    <property type="match status" value="1"/>
</dbReference>
<accession>A0A554LHQ8</accession>
<evidence type="ECO:0000259" key="1">
    <source>
        <dbReference type="Pfam" id="PF00140"/>
    </source>
</evidence>
<dbReference type="Pfam" id="PF03979">
    <property type="entry name" value="Sigma70_r1_1"/>
    <property type="match status" value="1"/>
</dbReference>
<dbReference type="AlphaFoldDB" id="A0A554LHQ8"/>
<evidence type="ECO:0000313" key="3">
    <source>
        <dbReference type="EMBL" id="TSC92385.1"/>
    </source>
</evidence>
<dbReference type="InterPro" id="IPR042189">
    <property type="entry name" value="RNA_pol_sigma_70_r1_1_sf"/>
</dbReference>
<dbReference type="InterPro" id="IPR013325">
    <property type="entry name" value="RNA_pol_sigma_r2"/>
</dbReference>
<dbReference type="PANTHER" id="PTHR30603:SF47">
    <property type="entry name" value="RNA POLYMERASE SIGMA FACTOR SIGD, CHLOROPLASTIC"/>
    <property type="match status" value="1"/>
</dbReference>
<dbReference type="Pfam" id="PF00140">
    <property type="entry name" value="Sigma70_r1_2"/>
    <property type="match status" value="1"/>
</dbReference>
<dbReference type="GO" id="GO:0003677">
    <property type="term" value="F:DNA binding"/>
    <property type="evidence" value="ECO:0007669"/>
    <property type="project" value="InterPro"/>
</dbReference>
<feature type="non-terminal residue" evidence="3">
    <location>
        <position position="152"/>
    </location>
</feature>
<dbReference type="EMBL" id="VMGI01000066">
    <property type="protein sequence ID" value="TSC92385.1"/>
    <property type="molecule type" value="Genomic_DNA"/>
</dbReference>
<dbReference type="InterPro" id="IPR009042">
    <property type="entry name" value="RNA_pol_sigma70_r1_2"/>
</dbReference>
<dbReference type="GO" id="GO:0016987">
    <property type="term" value="F:sigma factor activity"/>
    <property type="evidence" value="ECO:0007669"/>
    <property type="project" value="InterPro"/>
</dbReference>
<dbReference type="Gene3D" id="1.10.220.120">
    <property type="entry name" value="Sigma-70 factor, region 1.1"/>
    <property type="match status" value="1"/>
</dbReference>
<sequence length="152" mass="17301">MQAEINEKLTKLIEKGRSSGFVTYREILQAVEEPESHIQEIDIFYHTLQTMGIEVKEHKKLLEMEKTVEKPQADLSEISDDSVRMYLREIGRISLIKSEEEISLAKRIEKGDTLAKKKLTEANLRLVVSVAKKHIGRGLSLLDLIQEGNTGL</sequence>
<dbReference type="Gene3D" id="1.10.601.10">
    <property type="entry name" value="RNA Polymerase Primary Sigma Factor"/>
    <property type="match status" value="2"/>
</dbReference>
<feature type="domain" description="RNA polymerase sigma factor 70 region 1.1" evidence="2">
    <location>
        <begin position="6"/>
        <end position="74"/>
    </location>
</feature>
<dbReference type="PANTHER" id="PTHR30603">
    <property type="entry name" value="RNA POLYMERASE SIGMA FACTOR RPO"/>
    <property type="match status" value="1"/>
</dbReference>
<feature type="domain" description="RNA polymerase sigma-70 region 1.2" evidence="1">
    <location>
        <begin position="81"/>
        <end position="112"/>
    </location>
</feature>
<evidence type="ECO:0000259" key="2">
    <source>
        <dbReference type="Pfam" id="PF03979"/>
    </source>
</evidence>
<dbReference type="InterPro" id="IPR007127">
    <property type="entry name" value="RNA_pol_sigma_70_r1_1"/>
</dbReference>
<protein>
    <submittedName>
        <fullName evidence="3">Sigma-70 family RNA polymerase sigma factor</fullName>
    </submittedName>
</protein>
<reference evidence="3 4" key="1">
    <citation type="submission" date="2017-07" db="EMBL/GenBank/DDBJ databases">
        <title>Mechanisms for carbon and nitrogen cycling indicate functional differentiation within the Candidate Phyla Radiation.</title>
        <authorList>
            <person name="Danczak R.E."/>
            <person name="Johnston M.D."/>
            <person name="Kenah C."/>
            <person name="Slattery M."/>
            <person name="Wrighton K.C."/>
            <person name="Wilkins M.J."/>
        </authorList>
    </citation>
    <scope>NUCLEOTIDE SEQUENCE [LARGE SCALE GENOMIC DNA]</scope>
    <source>
        <strain evidence="3">Licking1014_85</strain>
    </source>
</reference>
<dbReference type="InterPro" id="IPR050239">
    <property type="entry name" value="Sigma-70_RNA_pol_init_factors"/>
</dbReference>
<proteinExistence type="predicted"/>
<name>A0A554LHQ8_9BACT</name>
<evidence type="ECO:0000313" key="4">
    <source>
        <dbReference type="Proteomes" id="UP000315589"/>
    </source>
</evidence>
<organism evidence="3 4">
    <name type="scientific">Candidatus Berkelbacteria bacterium Licking1014_85</name>
    <dbReference type="NCBI Taxonomy" id="2017148"/>
    <lineage>
        <taxon>Bacteria</taxon>
        <taxon>Candidatus Berkelbacteria</taxon>
    </lineage>
</organism>
<dbReference type="Proteomes" id="UP000315589">
    <property type="component" value="Unassembled WGS sequence"/>
</dbReference>
<gene>
    <name evidence="3" type="ORF">CEN91_473</name>
</gene>
<comment type="caution">
    <text evidence="3">The sequence shown here is derived from an EMBL/GenBank/DDBJ whole genome shotgun (WGS) entry which is preliminary data.</text>
</comment>
<dbReference type="GO" id="GO:0006352">
    <property type="term" value="P:DNA-templated transcription initiation"/>
    <property type="evidence" value="ECO:0007669"/>
    <property type="project" value="InterPro"/>
</dbReference>